<reference evidence="17" key="1">
    <citation type="journal article" date="2019" name="Int. J. Syst. Evol. Microbiol.">
        <title>The Global Catalogue of Microorganisms (GCM) 10K type strain sequencing project: providing services to taxonomists for standard genome sequencing and annotation.</title>
        <authorList>
            <consortium name="The Broad Institute Genomics Platform"/>
            <consortium name="The Broad Institute Genome Sequencing Center for Infectious Disease"/>
            <person name="Wu L."/>
            <person name="Ma J."/>
        </authorList>
    </citation>
    <scope>NUCLEOTIDE SEQUENCE [LARGE SCALE GENOMIC DNA]</scope>
    <source>
        <strain evidence="17">JCM 16928</strain>
    </source>
</reference>
<feature type="transmembrane region" description="Helical" evidence="13">
    <location>
        <begin position="137"/>
        <end position="159"/>
    </location>
</feature>
<evidence type="ECO:0000256" key="2">
    <source>
        <dbReference type="ARBA" id="ARBA00004651"/>
    </source>
</evidence>
<feature type="domain" description="Histidine kinase" evidence="14">
    <location>
        <begin position="223"/>
        <end position="424"/>
    </location>
</feature>
<dbReference type="EC" id="2.7.13.3" evidence="3"/>
<evidence type="ECO:0000256" key="4">
    <source>
        <dbReference type="ARBA" id="ARBA00022475"/>
    </source>
</evidence>
<protein>
    <recommendedName>
        <fullName evidence="3">histidine kinase</fullName>
        <ecNumber evidence="3">2.7.13.3</ecNumber>
    </recommendedName>
</protein>
<dbReference type="CDD" id="cd00082">
    <property type="entry name" value="HisKA"/>
    <property type="match status" value="1"/>
</dbReference>
<keyword evidence="8" id="KW-0547">Nucleotide-binding</keyword>
<evidence type="ECO:0000259" key="14">
    <source>
        <dbReference type="PROSITE" id="PS50109"/>
    </source>
</evidence>
<dbReference type="Gene3D" id="1.10.287.130">
    <property type="match status" value="1"/>
</dbReference>
<dbReference type="Pfam" id="PF02518">
    <property type="entry name" value="HATPase_c"/>
    <property type="match status" value="1"/>
</dbReference>
<keyword evidence="9 16" id="KW-0418">Kinase</keyword>
<keyword evidence="7 13" id="KW-0812">Transmembrane</keyword>
<dbReference type="Gene3D" id="3.30.565.10">
    <property type="entry name" value="Histidine kinase-like ATPase, C-terminal domain"/>
    <property type="match status" value="1"/>
</dbReference>
<evidence type="ECO:0000256" key="7">
    <source>
        <dbReference type="ARBA" id="ARBA00022692"/>
    </source>
</evidence>
<dbReference type="InterPro" id="IPR036097">
    <property type="entry name" value="HisK_dim/P_sf"/>
</dbReference>
<dbReference type="PROSITE" id="PS50109">
    <property type="entry name" value="HIS_KIN"/>
    <property type="match status" value="1"/>
</dbReference>
<evidence type="ECO:0000256" key="8">
    <source>
        <dbReference type="ARBA" id="ARBA00022741"/>
    </source>
</evidence>
<dbReference type="InterPro" id="IPR050980">
    <property type="entry name" value="2C_sensor_his_kinase"/>
</dbReference>
<name>A0ABP6YP49_9ACTN</name>
<dbReference type="EMBL" id="BAABAA010000011">
    <property type="protein sequence ID" value="GAA3584908.1"/>
    <property type="molecule type" value="Genomic_DNA"/>
</dbReference>
<dbReference type="SMART" id="SM00387">
    <property type="entry name" value="HATPase_c"/>
    <property type="match status" value="1"/>
</dbReference>
<keyword evidence="4" id="KW-1003">Cell membrane</keyword>
<dbReference type="Pfam" id="PF00512">
    <property type="entry name" value="HisKA"/>
    <property type="match status" value="1"/>
</dbReference>
<dbReference type="SMART" id="SM00388">
    <property type="entry name" value="HisKA"/>
    <property type="match status" value="1"/>
</dbReference>
<dbReference type="Proteomes" id="UP001501222">
    <property type="component" value="Unassembled WGS sequence"/>
</dbReference>
<dbReference type="InterPro" id="IPR005467">
    <property type="entry name" value="His_kinase_dom"/>
</dbReference>
<dbReference type="InterPro" id="IPR003660">
    <property type="entry name" value="HAMP_dom"/>
</dbReference>
<dbReference type="CDD" id="cd06225">
    <property type="entry name" value="HAMP"/>
    <property type="match status" value="1"/>
</dbReference>
<dbReference type="SUPFAM" id="SSF158472">
    <property type="entry name" value="HAMP domain-like"/>
    <property type="match status" value="1"/>
</dbReference>
<proteinExistence type="predicted"/>
<dbReference type="PROSITE" id="PS50885">
    <property type="entry name" value="HAMP"/>
    <property type="match status" value="1"/>
</dbReference>
<keyword evidence="11 13" id="KW-1133">Transmembrane helix</keyword>
<keyword evidence="10" id="KW-0067">ATP-binding</keyword>
<comment type="subcellular location">
    <subcellularLocation>
        <location evidence="2">Cell membrane</location>
        <topology evidence="2">Multi-pass membrane protein</topology>
    </subcellularLocation>
</comment>
<dbReference type="PANTHER" id="PTHR44936">
    <property type="entry name" value="SENSOR PROTEIN CREC"/>
    <property type="match status" value="1"/>
</dbReference>
<dbReference type="InterPro" id="IPR003661">
    <property type="entry name" value="HisK_dim/P_dom"/>
</dbReference>
<evidence type="ECO:0000256" key="3">
    <source>
        <dbReference type="ARBA" id="ARBA00012438"/>
    </source>
</evidence>
<feature type="domain" description="HAMP" evidence="15">
    <location>
        <begin position="163"/>
        <end position="215"/>
    </location>
</feature>
<sequence>MSRVALTAVVMSLLLLAIPLAIGIRISFFSDESTELGRAALAAAVQVGPDFTAGDPVELPRSLTDGSVAVYDRSFQLRAGTGPRAVDEVTRSALGGEVSQGRAGGDLVVAVPVVAAEQVIGVVRAASPAAAVWTRVLLAWLGIAALALIALLVGWSVAVRQAARLTRPLESLADVARSVTAGDLTARVPVSGIPEIDAASATQNAMVSRLSAVLDHARHFGTDASHQLRTPLAGLRLGLETALQDPRADPRRSLEEALQRTDELQLTVEQVLALSRLTTQPPTDDQLGSLDELKDASLRRWHGALALDGRRISCLLAPAVASLVVPLNACQQILDILIDNARTHGRGTVQLRARDALGAIAIEVADEGRIRSGSADLFRRGVTTHAGSGVGLPLARALAESLGGRLNLTGHSPTCFTLLVPADGTAGIRSDFVHGA</sequence>
<dbReference type="Gene3D" id="6.10.340.10">
    <property type="match status" value="1"/>
</dbReference>
<dbReference type="SMART" id="SM00304">
    <property type="entry name" value="HAMP"/>
    <property type="match status" value="1"/>
</dbReference>
<comment type="catalytic activity">
    <reaction evidence="1">
        <text>ATP + protein L-histidine = ADP + protein N-phospho-L-histidine.</text>
        <dbReference type="EC" id="2.7.13.3"/>
    </reaction>
</comment>
<evidence type="ECO:0000256" key="1">
    <source>
        <dbReference type="ARBA" id="ARBA00000085"/>
    </source>
</evidence>
<accession>A0ABP6YP49</accession>
<evidence type="ECO:0000313" key="16">
    <source>
        <dbReference type="EMBL" id="GAA3584908.1"/>
    </source>
</evidence>
<gene>
    <name evidence="16" type="ORF">GCM10022235_64240</name>
</gene>
<organism evidence="16 17">
    <name type="scientific">Kribbella ginsengisoli</name>
    <dbReference type="NCBI Taxonomy" id="363865"/>
    <lineage>
        <taxon>Bacteria</taxon>
        <taxon>Bacillati</taxon>
        <taxon>Actinomycetota</taxon>
        <taxon>Actinomycetes</taxon>
        <taxon>Propionibacteriales</taxon>
        <taxon>Kribbellaceae</taxon>
        <taxon>Kribbella</taxon>
    </lineage>
</organism>
<comment type="caution">
    <text evidence="16">The sequence shown here is derived from an EMBL/GenBank/DDBJ whole genome shotgun (WGS) entry which is preliminary data.</text>
</comment>
<dbReference type="InterPro" id="IPR036890">
    <property type="entry name" value="HATPase_C_sf"/>
</dbReference>
<dbReference type="Pfam" id="PF00672">
    <property type="entry name" value="HAMP"/>
    <property type="match status" value="1"/>
</dbReference>
<evidence type="ECO:0000256" key="11">
    <source>
        <dbReference type="ARBA" id="ARBA00022989"/>
    </source>
</evidence>
<dbReference type="PANTHER" id="PTHR44936:SF9">
    <property type="entry name" value="SENSOR PROTEIN CREC"/>
    <property type="match status" value="1"/>
</dbReference>
<dbReference type="SUPFAM" id="SSF47384">
    <property type="entry name" value="Homodimeric domain of signal transducing histidine kinase"/>
    <property type="match status" value="1"/>
</dbReference>
<dbReference type="InterPro" id="IPR003594">
    <property type="entry name" value="HATPase_dom"/>
</dbReference>
<keyword evidence="12" id="KW-0902">Two-component regulatory system</keyword>
<evidence type="ECO:0000256" key="9">
    <source>
        <dbReference type="ARBA" id="ARBA00022777"/>
    </source>
</evidence>
<evidence type="ECO:0000259" key="15">
    <source>
        <dbReference type="PROSITE" id="PS50885"/>
    </source>
</evidence>
<keyword evidence="5" id="KW-0597">Phosphoprotein</keyword>
<evidence type="ECO:0000256" key="5">
    <source>
        <dbReference type="ARBA" id="ARBA00022553"/>
    </source>
</evidence>
<evidence type="ECO:0000313" key="17">
    <source>
        <dbReference type="Proteomes" id="UP001501222"/>
    </source>
</evidence>
<dbReference type="GO" id="GO:0016301">
    <property type="term" value="F:kinase activity"/>
    <property type="evidence" value="ECO:0007669"/>
    <property type="project" value="UniProtKB-KW"/>
</dbReference>
<evidence type="ECO:0000256" key="6">
    <source>
        <dbReference type="ARBA" id="ARBA00022679"/>
    </source>
</evidence>
<dbReference type="SUPFAM" id="SSF55874">
    <property type="entry name" value="ATPase domain of HSP90 chaperone/DNA topoisomerase II/histidine kinase"/>
    <property type="match status" value="1"/>
</dbReference>
<keyword evidence="17" id="KW-1185">Reference proteome</keyword>
<evidence type="ECO:0000256" key="12">
    <source>
        <dbReference type="ARBA" id="ARBA00023012"/>
    </source>
</evidence>
<evidence type="ECO:0000256" key="10">
    <source>
        <dbReference type="ARBA" id="ARBA00022840"/>
    </source>
</evidence>
<keyword evidence="6" id="KW-0808">Transferase</keyword>
<keyword evidence="13" id="KW-0472">Membrane</keyword>
<evidence type="ECO:0000256" key="13">
    <source>
        <dbReference type="SAM" id="Phobius"/>
    </source>
</evidence>